<dbReference type="GeneID" id="109470164"/>
<dbReference type="InterPro" id="IPR001965">
    <property type="entry name" value="Znf_PHD"/>
</dbReference>
<keyword evidence="2 4" id="KW-0863">Zinc-finger</keyword>
<organism evidence="6 7">
    <name type="scientific">Branchiostoma belcheri</name>
    <name type="common">Amphioxus</name>
    <dbReference type="NCBI Taxonomy" id="7741"/>
    <lineage>
        <taxon>Eukaryota</taxon>
        <taxon>Metazoa</taxon>
        <taxon>Chordata</taxon>
        <taxon>Cephalochordata</taxon>
        <taxon>Leptocardii</taxon>
        <taxon>Amphioxiformes</taxon>
        <taxon>Branchiostomatidae</taxon>
        <taxon>Branchiostoma</taxon>
    </lineage>
</organism>
<dbReference type="Gene3D" id="3.30.40.10">
    <property type="entry name" value="Zinc/RING finger domain, C3HC4 (zinc finger)"/>
    <property type="match status" value="1"/>
</dbReference>
<keyword evidence="3" id="KW-0862">Zinc</keyword>
<dbReference type="PROSITE" id="PS50016">
    <property type="entry name" value="ZF_PHD_2"/>
    <property type="match status" value="1"/>
</dbReference>
<dbReference type="InterPro" id="IPR011011">
    <property type="entry name" value="Znf_FYVE_PHD"/>
</dbReference>
<dbReference type="Proteomes" id="UP000515135">
    <property type="component" value="Unplaced"/>
</dbReference>
<protein>
    <submittedName>
        <fullName evidence="7">PHD finger protein 14-like</fullName>
    </submittedName>
</protein>
<dbReference type="GO" id="GO:0008270">
    <property type="term" value="F:zinc ion binding"/>
    <property type="evidence" value="ECO:0007669"/>
    <property type="project" value="UniProtKB-KW"/>
</dbReference>
<dbReference type="Pfam" id="PF00628">
    <property type="entry name" value="PHD"/>
    <property type="match status" value="1"/>
</dbReference>
<evidence type="ECO:0000259" key="5">
    <source>
        <dbReference type="PROSITE" id="PS50016"/>
    </source>
</evidence>
<keyword evidence="6" id="KW-1185">Reference proteome</keyword>
<dbReference type="AlphaFoldDB" id="A0A6P4Z4J7"/>
<dbReference type="GO" id="GO:0006357">
    <property type="term" value="P:regulation of transcription by RNA polymerase II"/>
    <property type="evidence" value="ECO:0007669"/>
    <property type="project" value="TreeGrafter"/>
</dbReference>
<evidence type="ECO:0000256" key="2">
    <source>
        <dbReference type="ARBA" id="ARBA00022771"/>
    </source>
</evidence>
<evidence type="ECO:0000313" key="6">
    <source>
        <dbReference type="Proteomes" id="UP000515135"/>
    </source>
</evidence>
<dbReference type="SUPFAM" id="SSF57903">
    <property type="entry name" value="FYVE/PHD zinc finger"/>
    <property type="match status" value="1"/>
</dbReference>
<feature type="domain" description="PHD-type" evidence="5">
    <location>
        <begin position="26"/>
        <end position="88"/>
    </location>
</feature>
<evidence type="ECO:0000256" key="4">
    <source>
        <dbReference type="PROSITE-ProRule" id="PRU00146"/>
    </source>
</evidence>
<keyword evidence="1" id="KW-0479">Metal-binding</keyword>
<dbReference type="OrthoDB" id="336088at2759"/>
<dbReference type="InterPro" id="IPR019786">
    <property type="entry name" value="Zinc_finger_PHD-type_CS"/>
</dbReference>
<dbReference type="KEGG" id="bbel:109470164"/>
<evidence type="ECO:0000313" key="7">
    <source>
        <dbReference type="RefSeq" id="XP_019624506.1"/>
    </source>
</evidence>
<dbReference type="PANTHER" id="PTHR13793:SF150">
    <property type="entry name" value="PHD FINGER PROTEIN 14"/>
    <property type="match status" value="1"/>
</dbReference>
<dbReference type="PANTHER" id="PTHR13793">
    <property type="entry name" value="PHD FINGER PROTEINS"/>
    <property type="match status" value="1"/>
</dbReference>
<dbReference type="InterPro" id="IPR019787">
    <property type="entry name" value="Znf_PHD-finger"/>
</dbReference>
<dbReference type="InterPro" id="IPR050701">
    <property type="entry name" value="Histone_Mod_Regulator"/>
</dbReference>
<name>A0A6P4Z4J7_BRABE</name>
<gene>
    <name evidence="7" type="primary">LOC109470164</name>
</gene>
<sequence length="111" mass="12162">MAKMVEAVRLRQAQSSEVQLSGSLKVLICSICLGSVSEEDDEIVECDNCGNAVHEGCYGEHVSDSASTSSSQSSSSTEPWFCDACRAGVKPVRQKLFEPIELEVHFWEYPT</sequence>
<evidence type="ECO:0000256" key="3">
    <source>
        <dbReference type="ARBA" id="ARBA00022833"/>
    </source>
</evidence>
<accession>A0A6P4Z4J7</accession>
<reference evidence="7" key="1">
    <citation type="submission" date="2025-08" db="UniProtKB">
        <authorList>
            <consortium name="RefSeq"/>
        </authorList>
    </citation>
    <scope>IDENTIFICATION</scope>
    <source>
        <tissue evidence="7">Gonad</tissue>
    </source>
</reference>
<dbReference type="InterPro" id="IPR013083">
    <property type="entry name" value="Znf_RING/FYVE/PHD"/>
</dbReference>
<proteinExistence type="predicted"/>
<dbReference type="RefSeq" id="XP_019624506.1">
    <property type="nucleotide sequence ID" value="XM_019768947.1"/>
</dbReference>
<evidence type="ECO:0000256" key="1">
    <source>
        <dbReference type="ARBA" id="ARBA00022723"/>
    </source>
</evidence>
<dbReference type="SMART" id="SM00249">
    <property type="entry name" value="PHD"/>
    <property type="match status" value="1"/>
</dbReference>
<dbReference type="PROSITE" id="PS01359">
    <property type="entry name" value="ZF_PHD_1"/>
    <property type="match status" value="1"/>
</dbReference>